<dbReference type="Pfam" id="PF16793">
    <property type="entry name" value="RepB_primase"/>
    <property type="match status" value="1"/>
</dbReference>
<feature type="compositionally biased region" description="Polar residues" evidence="1">
    <location>
        <begin position="1"/>
        <end position="25"/>
    </location>
</feature>
<comment type="caution">
    <text evidence="3">The sequence shown here is derived from an EMBL/GenBank/DDBJ whole genome shotgun (WGS) entry which is preliminary data.</text>
</comment>
<feature type="domain" description="RepB-like DNA primase" evidence="2">
    <location>
        <begin position="102"/>
        <end position="237"/>
    </location>
</feature>
<evidence type="ECO:0000256" key="1">
    <source>
        <dbReference type="SAM" id="MobiDB-lite"/>
    </source>
</evidence>
<evidence type="ECO:0000313" key="4">
    <source>
        <dbReference type="Proteomes" id="UP000020077"/>
    </source>
</evidence>
<dbReference type="InterPro" id="IPR039459">
    <property type="entry name" value="RepB-like_DNA_primase_dom"/>
</dbReference>
<protein>
    <recommendedName>
        <fullName evidence="2">RepB-like DNA primase domain-containing protein</fullName>
    </recommendedName>
</protein>
<evidence type="ECO:0000313" key="3">
    <source>
        <dbReference type="EMBL" id="KFB74639.1"/>
    </source>
</evidence>
<dbReference type="EMBL" id="JDVG02000008">
    <property type="protein sequence ID" value="KFB74639.1"/>
    <property type="molecule type" value="Genomic_DNA"/>
</dbReference>
<organism evidence="3 4">
    <name type="scientific">Candidatus Accumulibacter phosphatis</name>
    <dbReference type="NCBI Taxonomy" id="327160"/>
    <lineage>
        <taxon>Bacteria</taxon>
        <taxon>Pseudomonadati</taxon>
        <taxon>Pseudomonadota</taxon>
        <taxon>Betaproteobacteria</taxon>
        <taxon>Candidatus Accumulibacter</taxon>
    </lineage>
</organism>
<evidence type="ECO:0000259" key="2">
    <source>
        <dbReference type="Pfam" id="PF16793"/>
    </source>
</evidence>
<gene>
    <name evidence="3" type="ORF">AW09_000032</name>
</gene>
<dbReference type="Gene3D" id="3.30.70.1790">
    <property type="entry name" value="RepB DNA-primase, N-terminal domain"/>
    <property type="match status" value="1"/>
</dbReference>
<proteinExistence type="predicted"/>
<dbReference type="Proteomes" id="UP000020077">
    <property type="component" value="Unassembled WGS sequence"/>
</dbReference>
<feature type="region of interest" description="Disordered" evidence="1">
    <location>
        <begin position="1"/>
        <end position="26"/>
    </location>
</feature>
<dbReference type="AlphaFoldDB" id="A0A080MBX4"/>
<sequence length="360" mass="39910">MMSTSTRNPGDSCQSRPGQQRNGRSLAQWKYTPKKKPVVLSNRDFLAHAFHQCADNEVPWVAGFPGDPGEVHHAMWGGRSALPLPHFIHAGNNNFIAVSSFVPGTDRRHHRRKDCFAAMHIVMVDDVGTKVGFDKLVLEPTCLVETSPGNFQAWYFLLEPERDRLRAETLIRGMIASGLTADGSDPGMNGVTRYGRLPVGINGKAKYVERLGHPFVQKVAIWSPTVRYSIEQIADAYGVDMSVLKSPTRAGALRTRSRRARPGLACSDDGITRILETAGLYLEPLSGLEGGHRIVCPWVHEHTDEEQSGTVYFEPSDENDGRGGFKCHHGHCQKRTIADLNHFAIRLMQSTSEQSLCKTI</sequence>
<reference evidence="3 4" key="1">
    <citation type="submission" date="2014-02" db="EMBL/GenBank/DDBJ databases">
        <title>Expanding our view of genomic diversity in Candidatus Accumulibacter clades.</title>
        <authorList>
            <person name="Skennerton C.T."/>
            <person name="Barr J.J."/>
            <person name="Slater F.R."/>
            <person name="Bond P.L."/>
            <person name="Tyson G.W."/>
        </authorList>
    </citation>
    <scope>NUCLEOTIDE SEQUENCE [LARGE SCALE GENOMIC DNA]</scope>
    <source>
        <strain evidence="4">BA-91</strain>
    </source>
</reference>
<name>A0A080MBX4_9PROT</name>
<accession>A0A080MBX4</accession>